<dbReference type="RefSeq" id="WP_131938490.1">
    <property type="nucleotide sequence ID" value="NZ_BAAAMX010000002.1"/>
</dbReference>
<dbReference type="EMBL" id="SMJW01000030">
    <property type="protein sequence ID" value="TDC17638.1"/>
    <property type="molecule type" value="Genomic_DNA"/>
</dbReference>
<dbReference type="Proteomes" id="UP000295431">
    <property type="component" value="Unassembled WGS sequence"/>
</dbReference>
<name>A0A4R4P5D9_9ACTN</name>
<organism evidence="2 3">
    <name type="scientific">Actinomadura bangladeshensis</name>
    <dbReference type="NCBI Taxonomy" id="453573"/>
    <lineage>
        <taxon>Bacteria</taxon>
        <taxon>Bacillati</taxon>
        <taxon>Actinomycetota</taxon>
        <taxon>Actinomycetes</taxon>
        <taxon>Streptosporangiales</taxon>
        <taxon>Thermomonosporaceae</taxon>
        <taxon>Actinomadura</taxon>
    </lineage>
</organism>
<dbReference type="OrthoDB" id="4235906at2"/>
<sequence>MTLLTDEMRALVGRRKVYTAPEPLGAAAGRYFGLAIGDHNPLYSDPEYARAQGLADVTAPPTLICETNQYANLPIDPDGHAGHNWGIRLPGTRQVRGGNRYVFHRRILPSDIVTATWEITEVAGKRNRAGAEMLIITSRATYTQQDGDLLAENEETIIYVSLEAGA</sequence>
<protein>
    <recommendedName>
        <fullName evidence="1">FAS1-like dehydratase domain-containing protein</fullName>
    </recommendedName>
</protein>
<dbReference type="InterPro" id="IPR039569">
    <property type="entry name" value="FAS1-like_DH_region"/>
</dbReference>
<dbReference type="CDD" id="cd03441">
    <property type="entry name" value="R_hydratase_like"/>
    <property type="match status" value="1"/>
</dbReference>
<dbReference type="Pfam" id="PF13452">
    <property type="entry name" value="FAS1_DH_region"/>
    <property type="match status" value="1"/>
</dbReference>
<evidence type="ECO:0000313" key="3">
    <source>
        <dbReference type="Proteomes" id="UP000295431"/>
    </source>
</evidence>
<proteinExistence type="predicted"/>
<dbReference type="InterPro" id="IPR029069">
    <property type="entry name" value="HotDog_dom_sf"/>
</dbReference>
<comment type="caution">
    <text evidence="2">The sequence shown here is derived from an EMBL/GenBank/DDBJ whole genome shotgun (WGS) entry which is preliminary data.</text>
</comment>
<accession>A0A4R4P5D9</accession>
<evidence type="ECO:0000259" key="1">
    <source>
        <dbReference type="Pfam" id="PF13452"/>
    </source>
</evidence>
<evidence type="ECO:0000313" key="2">
    <source>
        <dbReference type="EMBL" id="TDC17638.1"/>
    </source>
</evidence>
<keyword evidence="3" id="KW-1185">Reference proteome</keyword>
<dbReference type="SUPFAM" id="SSF54637">
    <property type="entry name" value="Thioesterase/thiol ester dehydrase-isomerase"/>
    <property type="match status" value="1"/>
</dbReference>
<reference evidence="2 3" key="1">
    <citation type="submission" date="2019-03" db="EMBL/GenBank/DDBJ databases">
        <title>Draft genome sequences of novel Actinobacteria.</title>
        <authorList>
            <person name="Sahin N."/>
            <person name="Ay H."/>
            <person name="Saygin H."/>
        </authorList>
    </citation>
    <scope>NUCLEOTIDE SEQUENCE [LARGE SCALE GENOMIC DNA]</scope>
    <source>
        <strain evidence="2 3">DSM 45347</strain>
    </source>
</reference>
<dbReference type="AlphaFoldDB" id="A0A4R4P5D9"/>
<gene>
    <name evidence="2" type="ORF">E1284_08655</name>
</gene>
<dbReference type="Gene3D" id="3.10.129.10">
    <property type="entry name" value="Hotdog Thioesterase"/>
    <property type="match status" value="1"/>
</dbReference>
<feature type="domain" description="FAS1-like dehydratase" evidence="1">
    <location>
        <begin position="19"/>
        <end position="152"/>
    </location>
</feature>